<keyword evidence="3" id="KW-1185">Reference proteome</keyword>
<comment type="caution">
    <text evidence="2">The sequence shown here is derived from an EMBL/GenBank/DDBJ whole genome shotgun (WGS) entry which is preliminary data.</text>
</comment>
<dbReference type="NCBIfam" id="TIGR01200">
    <property type="entry name" value="GLPGLI"/>
    <property type="match status" value="1"/>
</dbReference>
<name>A0A0Q1BYR8_9FLAO</name>
<evidence type="ECO:0000313" key="2">
    <source>
        <dbReference type="EMBL" id="KQC29884.1"/>
    </source>
</evidence>
<evidence type="ECO:0008006" key="4">
    <source>
        <dbReference type="Google" id="ProtNLM"/>
    </source>
</evidence>
<gene>
    <name evidence="2" type="ORF">AAY42_08300</name>
</gene>
<dbReference type="Pfam" id="PF09697">
    <property type="entry name" value="Porph_ging"/>
    <property type="match status" value="1"/>
</dbReference>
<keyword evidence="1" id="KW-0732">Signal</keyword>
<accession>A0A0Q1BYR8</accession>
<feature type="chain" id="PRO_5006189005" description="GLPGLI family protein" evidence="1">
    <location>
        <begin position="21"/>
        <end position="301"/>
    </location>
</feature>
<dbReference type="InterPro" id="IPR005901">
    <property type="entry name" value="GLPGLI"/>
</dbReference>
<reference evidence="2 3" key="1">
    <citation type="submission" date="2015-04" db="EMBL/GenBank/DDBJ databases">
        <title>Complete genome of flavobacterium.</title>
        <authorList>
            <person name="Kwon Y.M."/>
            <person name="Kim S.-J."/>
        </authorList>
    </citation>
    <scope>NUCLEOTIDE SEQUENCE [LARGE SCALE GENOMIC DNA]</scope>
    <source>
        <strain evidence="2 3">DK169</strain>
    </source>
</reference>
<organism evidence="2 3">
    <name type="scientific">Flagellimonas eckloniae</name>
    <dbReference type="NCBI Taxonomy" id="346185"/>
    <lineage>
        <taxon>Bacteria</taxon>
        <taxon>Pseudomonadati</taxon>
        <taxon>Bacteroidota</taxon>
        <taxon>Flavobacteriia</taxon>
        <taxon>Flavobacteriales</taxon>
        <taxon>Flavobacteriaceae</taxon>
        <taxon>Flagellimonas</taxon>
    </lineage>
</organism>
<evidence type="ECO:0000256" key="1">
    <source>
        <dbReference type="SAM" id="SignalP"/>
    </source>
</evidence>
<proteinExistence type="predicted"/>
<evidence type="ECO:0000313" key="3">
    <source>
        <dbReference type="Proteomes" id="UP000050827"/>
    </source>
</evidence>
<dbReference type="AlphaFoldDB" id="A0A0Q1BYR8"/>
<dbReference type="PATRIC" id="fig|1547436.3.peg.1708"/>
<feature type="signal peptide" evidence="1">
    <location>
        <begin position="1"/>
        <end position="20"/>
    </location>
</feature>
<sequence>MSKQLLILFLGFYCFNLANAQDFQGKAIYLSKTTVDIDLDSRQIPEEQKQRIRERIKNNSERSYELVFDRTASLYVQEEKLEVPTTNGGNRRGPRFSLGQGTGKYYKNVQSQSYVNASEMLGKQFLIKDSLRNWAWKLGSETKKIGNYTCYKATATKEVDTLDFRQFRRFGRGDRQGNTTAENDTIQKDSTKNNSLLARIDTPKNVEIVAWYSPEIPITQGPGPYWGLPGLILEVNDGRTAILCNKIVLNAEEKEEIKAPSKGKAITQKEYDELFAEKMKEFSERFRNGNRGGGNGRRFGG</sequence>
<dbReference type="EMBL" id="LCTZ01000002">
    <property type="protein sequence ID" value="KQC29884.1"/>
    <property type="molecule type" value="Genomic_DNA"/>
</dbReference>
<dbReference type="Proteomes" id="UP000050827">
    <property type="component" value="Unassembled WGS sequence"/>
</dbReference>
<protein>
    <recommendedName>
        <fullName evidence="4">GLPGLI family protein</fullName>
    </recommendedName>
</protein>
<dbReference type="STRING" id="346185.AAY42_08300"/>
<dbReference type="OrthoDB" id="1068986at2"/>
<dbReference type="RefSeq" id="WP_055394128.1">
    <property type="nucleotide sequence ID" value="NZ_LCTZ01000002.1"/>
</dbReference>